<dbReference type="EMBL" id="KZ679261">
    <property type="protein sequence ID" value="PTB41408.1"/>
    <property type="molecule type" value="Genomic_DNA"/>
</dbReference>
<reference evidence="2 3" key="1">
    <citation type="submission" date="2016-07" db="EMBL/GenBank/DDBJ databases">
        <title>Multiple horizontal gene transfer events from other fungi enriched the ability of initially mycotrophic Trichoderma (Ascomycota) to feed on dead plant biomass.</title>
        <authorList>
            <consortium name="DOE Joint Genome Institute"/>
            <person name="Aerts A."/>
            <person name="Atanasova L."/>
            <person name="Chenthamara K."/>
            <person name="Zhang J."/>
            <person name="Grujic M."/>
            <person name="Henrissat B."/>
            <person name="Kuo A."/>
            <person name="Salamov A."/>
            <person name="Lipzen A."/>
            <person name="Labutti K."/>
            <person name="Barry K."/>
            <person name="Miao Y."/>
            <person name="Rahimi M.J."/>
            <person name="Shen Q."/>
            <person name="Grigoriev I.V."/>
            <person name="Kubicek C.P."/>
            <person name="Druzhinina I.S."/>
        </authorList>
    </citation>
    <scope>NUCLEOTIDE SEQUENCE [LARGE SCALE GENOMIC DNA]</scope>
    <source>
        <strain evidence="2 3">CBS 433.97</strain>
    </source>
</reference>
<proteinExistence type="predicted"/>
<sequence length="534" mass="58572">MLINMRAIIALVKSHRIDCNRTLQKVALWRYLDQCWKFAMRDRAALGGVAMLALTYPQDYPHVFPEAAYSHSRCSLLCHESTDSHDNAKLQQQMLCYHLASPAQHPADVGRRLGSKRGQGALAKEAKSMESRKNIVRAAYIRLHVDVAMLPDMSSAANATNIQPASQPTEEQNSGAQAILPILGSPRPEGGKCSAAATAGTRSSPMRAFVASALHCFVVVNCLPFHVVYPETNVIDNSERWIGASCAVQHGPSALNRGIYLIGTSPAIRMLSMRASAREAPRLATGEQAGRLVRAGWLAARNGRFVCVRVPLSVSNKLVRVKWRLAENAGDSRQAFCLDAPRRPVLIYLELWVCACIVYESYVYLHYLPYAGSYMDVAEWPGSAKYARRCLHGLGQCVHVCVKSSVKLFTRAAATAARTHLHVQMHGVVQTRDSSCHQSAKVHAIECEDASACCTPTLNGSPTIHPPVQKVPGPILSARLEEQEEQEEERDTRRGADGVPLCVGMAPPKEKRGGHFSPSRLDSPCYRPLSMQPP</sequence>
<dbReference type="AlphaFoldDB" id="A0A2T3Z9C3"/>
<dbReference type="Proteomes" id="UP000240493">
    <property type="component" value="Unassembled WGS sequence"/>
</dbReference>
<gene>
    <name evidence="2" type="ORF">M441DRAFT_46573</name>
</gene>
<protein>
    <submittedName>
        <fullName evidence="2">Uncharacterized protein</fullName>
    </submittedName>
</protein>
<keyword evidence="3" id="KW-1185">Reference proteome</keyword>
<evidence type="ECO:0000256" key="1">
    <source>
        <dbReference type="SAM" id="MobiDB-lite"/>
    </source>
</evidence>
<organism evidence="2 3">
    <name type="scientific">Trichoderma asperellum (strain ATCC 204424 / CBS 433.97 / NBRC 101777)</name>
    <dbReference type="NCBI Taxonomy" id="1042311"/>
    <lineage>
        <taxon>Eukaryota</taxon>
        <taxon>Fungi</taxon>
        <taxon>Dikarya</taxon>
        <taxon>Ascomycota</taxon>
        <taxon>Pezizomycotina</taxon>
        <taxon>Sordariomycetes</taxon>
        <taxon>Hypocreomycetidae</taxon>
        <taxon>Hypocreales</taxon>
        <taxon>Hypocreaceae</taxon>
        <taxon>Trichoderma</taxon>
    </lineage>
</organism>
<feature type="region of interest" description="Disordered" evidence="1">
    <location>
        <begin position="480"/>
        <end position="534"/>
    </location>
</feature>
<accession>A0A2T3Z9C3</accession>
<evidence type="ECO:0000313" key="3">
    <source>
        <dbReference type="Proteomes" id="UP000240493"/>
    </source>
</evidence>
<evidence type="ECO:0000313" key="2">
    <source>
        <dbReference type="EMBL" id="PTB41408.1"/>
    </source>
</evidence>
<name>A0A2T3Z9C3_TRIA4</name>